<accession>A0A6J4HIM6</accession>
<evidence type="ECO:0000256" key="1">
    <source>
        <dbReference type="SAM" id="MobiDB-lite"/>
    </source>
</evidence>
<feature type="region of interest" description="Disordered" evidence="1">
    <location>
        <begin position="1"/>
        <end position="48"/>
    </location>
</feature>
<name>A0A6J4HIM6_9ACTN</name>
<organism evidence="2">
    <name type="scientific">uncultured Acidimicrobiales bacterium</name>
    <dbReference type="NCBI Taxonomy" id="310071"/>
    <lineage>
        <taxon>Bacteria</taxon>
        <taxon>Bacillati</taxon>
        <taxon>Actinomycetota</taxon>
        <taxon>Acidimicrobiia</taxon>
        <taxon>Acidimicrobiales</taxon>
        <taxon>environmental samples</taxon>
    </lineage>
</organism>
<feature type="non-terminal residue" evidence="2">
    <location>
        <position position="48"/>
    </location>
</feature>
<reference evidence="2" key="1">
    <citation type="submission" date="2020-02" db="EMBL/GenBank/DDBJ databases">
        <authorList>
            <person name="Meier V. D."/>
        </authorList>
    </citation>
    <scope>NUCLEOTIDE SEQUENCE</scope>
    <source>
        <strain evidence="2">AVDCRST_MAG76</strain>
    </source>
</reference>
<proteinExistence type="predicted"/>
<gene>
    <name evidence="2" type="ORF">AVDCRST_MAG76-876</name>
</gene>
<feature type="compositionally biased region" description="Basic and acidic residues" evidence="1">
    <location>
        <begin position="23"/>
        <end position="48"/>
    </location>
</feature>
<protein>
    <submittedName>
        <fullName evidence="2">Uncharacterized protein</fullName>
    </submittedName>
</protein>
<dbReference type="AlphaFoldDB" id="A0A6J4HIM6"/>
<evidence type="ECO:0000313" key="2">
    <source>
        <dbReference type="EMBL" id="CAA9224223.1"/>
    </source>
</evidence>
<dbReference type="EMBL" id="CADCSZ010000051">
    <property type="protein sequence ID" value="CAA9224223.1"/>
    <property type="molecule type" value="Genomic_DNA"/>
</dbReference>
<sequence length="48" mass="5295">GACPDWGLDGRDPPPDRGPPPRLRGEGHRLRDLRGEEGPALRQALDRL</sequence>
<feature type="non-terminal residue" evidence="2">
    <location>
        <position position="1"/>
    </location>
</feature>